<name>A0A4Z2E252_9TELE</name>
<keyword evidence="2" id="KW-1185">Reference proteome</keyword>
<dbReference type="EMBL" id="SRLO01020316">
    <property type="protein sequence ID" value="TNN22966.1"/>
    <property type="molecule type" value="Genomic_DNA"/>
</dbReference>
<reference evidence="1 2" key="1">
    <citation type="submission" date="2019-03" db="EMBL/GenBank/DDBJ databases">
        <title>First draft genome of Liparis tanakae, snailfish: a comprehensive survey of snailfish specific genes.</title>
        <authorList>
            <person name="Kim W."/>
            <person name="Song I."/>
            <person name="Jeong J.-H."/>
            <person name="Kim D."/>
            <person name="Kim S."/>
            <person name="Ryu S."/>
            <person name="Song J.Y."/>
            <person name="Lee S.K."/>
        </authorList>
    </citation>
    <scope>NUCLEOTIDE SEQUENCE [LARGE SCALE GENOMIC DNA]</scope>
    <source>
        <tissue evidence="1">Muscle</tissue>
    </source>
</reference>
<comment type="caution">
    <text evidence="1">The sequence shown here is derived from an EMBL/GenBank/DDBJ whole genome shotgun (WGS) entry which is preliminary data.</text>
</comment>
<proteinExistence type="predicted"/>
<evidence type="ECO:0000313" key="2">
    <source>
        <dbReference type="Proteomes" id="UP000314294"/>
    </source>
</evidence>
<evidence type="ECO:0000313" key="1">
    <source>
        <dbReference type="EMBL" id="TNN22966.1"/>
    </source>
</evidence>
<accession>A0A4Z2E252</accession>
<sequence>MSVQESDGEPLWPEPKIMNQMFTHIRHQEVRSPLHLMAGAWRRAESSRLTSPWGHDANRVLAQVELHGEESADGSDVMTTASSSCFHWYWEGTGPLGGGCWFSASGGGGDGSFGDHRTDTEVWQHGASLRRSEAVGIFS</sequence>
<dbReference type="AlphaFoldDB" id="A0A4Z2E252"/>
<gene>
    <name evidence="1" type="ORF">EYF80_066918</name>
</gene>
<organism evidence="1 2">
    <name type="scientific">Liparis tanakae</name>
    <name type="common">Tanaka's snailfish</name>
    <dbReference type="NCBI Taxonomy" id="230148"/>
    <lineage>
        <taxon>Eukaryota</taxon>
        <taxon>Metazoa</taxon>
        <taxon>Chordata</taxon>
        <taxon>Craniata</taxon>
        <taxon>Vertebrata</taxon>
        <taxon>Euteleostomi</taxon>
        <taxon>Actinopterygii</taxon>
        <taxon>Neopterygii</taxon>
        <taxon>Teleostei</taxon>
        <taxon>Neoteleostei</taxon>
        <taxon>Acanthomorphata</taxon>
        <taxon>Eupercaria</taxon>
        <taxon>Perciformes</taxon>
        <taxon>Cottioidei</taxon>
        <taxon>Cottales</taxon>
        <taxon>Liparidae</taxon>
        <taxon>Liparis</taxon>
    </lineage>
</organism>
<protein>
    <submittedName>
        <fullName evidence="1">Uncharacterized protein</fullName>
    </submittedName>
</protein>
<dbReference type="Proteomes" id="UP000314294">
    <property type="component" value="Unassembled WGS sequence"/>
</dbReference>